<evidence type="ECO:0000313" key="1">
    <source>
        <dbReference type="EMBL" id="BCS82814.1"/>
    </source>
</evidence>
<sequence length="81" mass="9540">MSDSKEHKFLNTNDKFWIGPYGVLVRHNLYSVVATDGYNVVYHDGYITDLVKKNSLSMNENVYKKLYANLNESNGKWYYKH</sequence>
<proteinExistence type="predicted"/>
<dbReference type="RefSeq" id="YP_010841422.1">
    <property type="nucleotide sequence ID" value="NC_079139.1"/>
</dbReference>
<accession>A0ABM7NRN5</accession>
<keyword evidence="2" id="KW-1185">Reference proteome</keyword>
<name>A0ABM7NRN5_9VIRU</name>
<organism evidence="1 2">
    <name type="scientific">Cotonvirus japonicus</name>
    <dbReference type="NCBI Taxonomy" id="2811091"/>
    <lineage>
        <taxon>Viruses</taxon>
        <taxon>Varidnaviria</taxon>
        <taxon>Bamfordvirae</taxon>
        <taxon>Nucleocytoviricota</taxon>
        <taxon>Megaviricetes</taxon>
        <taxon>Imitervirales</taxon>
        <taxon>Mimiviridae</taxon>
        <taxon>Megamimivirinae</taxon>
        <taxon>Cotonvirus</taxon>
        <taxon>Cotonvirus japonicum</taxon>
    </lineage>
</organism>
<dbReference type="Proteomes" id="UP001321479">
    <property type="component" value="Segment"/>
</dbReference>
<protein>
    <submittedName>
        <fullName evidence="1">Uncharacterized protein</fullName>
    </submittedName>
</protein>
<dbReference type="EMBL" id="AP024483">
    <property type="protein sequence ID" value="BCS82814.1"/>
    <property type="molecule type" value="Genomic_DNA"/>
</dbReference>
<reference evidence="1 2" key="1">
    <citation type="submission" date="2021-02" db="EMBL/GenBank/DDBJ databases">
        <title>Cotonvirus japonicus, which uses Golgi apparatus of host cells for its virion factory, phylogenetically links tailed tupanvirus and icosahedral mimivirus.</title>
        <authorList>
            <person name="Takahashi H."/>
            <person name="Fukaya S."/>
            <person name="Song C."/>
            <person name="Murata K."/>
            <person name="Takemura M."/>
        </authorList>
    </citation>
    <scope>NUCLEOTIDE SEQUENCE [LARGE SCALE GENOMIC DNA]</scope>
</reference>
<dbReference type="GeneID" id="80558019"/>
<evidence type="ECO:0000313" key="2">
    <source>
        <dbReference type="Proteomes" id="UP001321479"/>
    </source>
</evidence>